<proteinExistence type="predicted"/>
<feature type="non-terminal residue" evidence="1">
    <location>
        <position position="68"/>
    </location>
</feature>
<gene>
    <name evidence="1" type="primary">ORF50590</name>
</gene>
<dbReference type="EMBL" id="HACG01017229">
    <property type="protein sequence ID" value="CEK64094.1"/>
    <property type="molecule type" value="Transcribed_RNA"/>
</dbReference>
<sequence length="68" mass="7448">TSGHCFVTTANLDGETNLKKFYCLRETRDSNNPERLGQLSASITCNPQVADLYIFKGVMSFGSEAGSR</sequence>
<organism evidence="1">
    <name type="scientific">Arion vulgaris</name>
    <dbReference type="NCBI Taxonomy" id="1028688"/>
    <lineage>
        <taxon>Eukaryota</taxon>
        <taxon>Metazoa</taxon>
        <taxon>Spiralia</taxon>
        <taxon>Lophotrochozoa</taxon>
        <taxon>Mollusca</taxon>
        <taxon>Gastropoda</taxon>
        <taxon>Heterobranchia</taxon>
        <taxon>Euthyneura</taxon>
        <taxon>Panpulmonata</taxon>
        <taxon>Eupulmonata</taxon>
        <taxon>Stylommatophora</taxon>
        <taxon>Helicina</taxon>
        <taxon>Arionoidea</taxon>
        <taxon>Arionidae</taxon>
        <taxon>Arion</taxon>
    </lineage>
</organism>
<reference evidence="1" key="1">
    <citation type="submission" date="2014-12" db="EMBL/GenBank/DDBJ databases">
        <title>Insight into the proteome of Arion vulgaris.</title>
        <authorList>
            <person name="Aradska J."/>
            <person name="Bulat T."/>
            <person name="Smidak R."/>
            <person name="Sarate P."/>
            <person name="Gangsoo J."/>
            <person name="Sialana F."/>
            <person name="Bilban M."/>
            <person name="Lubec G."/>
        </authorList>
    </citation>
    <scope>NUCLEOTIDE SEQUENCE</scope>
    <source>
        <tissue evidence="1">Skin</tissue>
    </source>
</reference>
<evidence type="ECO:0000313" key="1">
    <source>
        <dbReference type="EMBL" id="CEK64094.1"/>
    </source>
</evidence>
<protein>
    <submittedName>
        <fullName evidence="1">Uncharacterized protein</fullName>
    </submittedName>
</protein>
<accession>A0A0B6Z628</accession>
<feature type="non-terminal residue" evidence="1">
    <location>
        <position position="1"/>
    </location>
</feature>
<name>A0A0B6Z628_9EUPU</name>
<dbReference type="AlphaFoldDB" id="A0A0B6Z628"/>